<accession>A0A645FLD9</accession>
<organism evidence="1">
    <name type="scientific">bioreactor metagenome</name>
    <dbReference type="NCBI Taxonomy" id="1076179"/>
    <lineage>
        <taxon>unclassified sequences</taxon>
        <taxon>metagenomes</taxon>
        <taxon>ecological metagenomes</taxon>
    </lineage>
</organism>
<reference evidence="1" key="1">
    <citation type="submission" date="2019-08" db="EMBL/GenBank/DDBJ databases">
        <authorList>
            <person name="Kucharzyk K."/>
            <person name="Murdoch R.W."/>
            <person name="Higgins S."/>
            <person name="Loffler F."/>
        </authorList>
    </citation>
    <scope>NUCLEOTIDE SEQUENCE</scope>
</reference>
<proteinExistence type="predicted"/>
<dbReference type="EMBL" id="VSSQ01061923">
    <property type="protein sequence ID" value="MPN15215.1"/>
    <property type="molecule type" value="Genomic_DNA"/>
</dbReference>
<protein>
    <submittedName>
        <fullName evidence="1">Uncharacterized protein</fullName>
    </submittedName>
</protein>
<comment type="caution">
    <text evidence="1">The sequence shown here is derived from an EMBL/GenBank/DDBJ whole genome shotgun (WGS) entry which is preliminary data.</text>
</comment>
<evidence type="ECO:0000313" key="1">
    <source>
        <dbReference type="EMBL" id="MPN15215.1"/>
    </source>
</evidence>
<name>A0A645FLD9_9ZZZZ</name>
<dbReference type="AlphaFoldDB" id="A0A645FLD9"/>
<sequence length="206" mass="22073">MESRGDQTGDMGHIHEEIGARLMRDFAEGLKIDDARIGGSARQDHFRLMLFGQIPNLIIVDTVGDRVHSVGHDIVVETGEIHRAAVGQVAAVGEIHAENGISQVAQCLIDRIVCLRAAVGLNVDMVGAEDLFGAVSRDVLHHVHALAAAVVPFSGVTFGVFIGQNGGSCGHNGLAHKIFRCDQFNVSPLPVVLRSDSLPYLRIPYA</sequence>
<gene>
    <name evidence="1" type="ORF">SDC9_162544</name>
</gene>